<evidence type="ECO:0000313" key="6">
    <source>
        <dbReference type="Proteomes" id="UP000286716"/>
    </source>
</evidence>
<evidence type="ECO:0000256" key="2">
    <source>
        <dbReference type="ARBA" id="ARBA00022840"/>
    </source>
</evidence>
<reference evidence="5 6" key="1">
    <citation type="submission" date="2018-05" db="EMBL/GenBank/DDBJ databases">
        <title>Evolution of GPA BGCs.</title>
        <authorList>
            <person name="Waglechner N."/>
            <person name="Wright G.D."/>
        </authorList>
    </citation>
    <scope>NUCLEOTIDE SEQUENCE [LARGE SCALE GENOMIC DNA]</scope>
    <source>
        <strain evidence="5 6">DSM 5908</strain>
    </source>
</reference>
<keyword evidence="1" id="KW-0547">Nucleotide-binding</keyword>
<dbReference type="Pfam" id="PF13191">
    <property type="entry name" value="AAA_16"/>
    <property type="match status" value="1"/>
</dbReference>
<dbReference type="Proteomes" id="UP000286716">
    <property type="component" value="Unassembled WGS sequence"/>
</dbReference>
<dbReference type="InterPro" id="IPR041664">
    <property type="entry name" value="AAA_16"/>
</dbReference>
<keyword evidence="2" id="KW-0067">ATP-binding</keyword>
<dbReference type="GO" id="GO:0004016">
    <property type="term" value="F:adenylate cyclase activity"/>
    <property type="evidence" value="ECO:0007669"/>
    <property type="project" value="TreeGrafter"/>
</dbReference>
<dbReference type="InterPro" id="IPR036388">
    <property type="entry name" value="WH-like_DNA-bd_sf"/>
</dbReference>
<comment type="caution">
    <text evidence="5">The sequence shown here is derived from an EMBL/GenBank/DDBJ whole genome shotgun (WGS) entry which is preliminary data.</text>
</comment>
<feature type="region of interest" description="Disordered" evidence="3">
    <location>
        <begin position="942"/>
        <end position="966"/>
    </location>
</feature>
<dbReference type="Pfam" id="PF00196">
    <property type="entry name" value="GerE"/>
    <property type="match status" value="1"/>
</dbReference>
<dbReference type="PANTHER" id="PTHR16305:SF35">
    <property type="entry name" value="TRANSCRIPTIONAL ACTIVATOR DOMAIN"/>
    <property type="match status" value="1"/>
</dbReference>
<dbReference type="SUPFAM" id="SSF52540">
    <property type="entry name" value="P-loop containing nucleoside triphosphate hydrolases"/>
    <property type="match status" value="1"/>
</dbReference>
<dbReference type="InterPro" id="IPR000792">
    <property type="entry name" value="Tscrpt_reg_LuxR_C"/>
</dbReference>
<dbReference type="GO" id="GO:0006355">
    <property type="term" value="P:regulation of DNA-templated transcription"/>
    <property type="evidence" value="ECO:0007669"/>
    <property type="project" value="InterPro"/>
</dbReference>
<gene>
    <name evidence="5" type="ORF">DMA12_27070</name>
</gene>
<evidence type="ECO:0000256" key="3">
    <source>
        <dbReference type="SAM" id="MobiDB-lite"/>
    </source>
</evidence>
<dbReference type="PROSITE" id="PS50043">
    <property type="entry name" value="HTH_LUXR_2"/>
    <property type="match status" value="1"/>
</dbReference>
<name>A0A428WB65_AMYBA</name>
<evidence type="ECO:0000313" key="5">
    <source>
        <dbReference type="EMBL" id="RSM40348.1"/>
    </source>
</evidence>
<keyword evidence="6" id="KW-1185">Reference proteome</keyword>
<dbReference type="Gene3D" id="1.10.10.10">
    <property type="entry name" value="Winged helix-like DNA-binding domain superfamily/Winged helix DNA-binding domain"/>
    <property type="match status" value="1"/>
</dbReference>
<dbReference type="InterPro" id="IPR016032">
    <property type="entry name" value="Sig_transdc_resp-reg_C-effctor"/>
</dbReference>
<dbReference type="SMART" id="SM00421">
    <property type="entry name" value="HTH_LUXR"/>
    <property type="match status" value="1"/>
</dbReference>
<dbReference type="CDD" id="cd06170">
    <property type="entry name" value="LuxR_C_like"/>
    <property type="match status" value="1"/>
</dbReference>
<accession>A0A428WB65</accession>
<feature type="domain" description="HTH luxR-type" evidence="4">
    <location>
        <begin position="883"/>
        <end position="948"/>
    </location>
</feature>
<dbReference type="EMBL" id="QHHU01000040">
    <property type="protein sequence ID" value="RSM40348.1"/>
    <property type="molecule type" value="Genomic_DNA"/>
</dbReference>
<sequence>MREDGDAVDRNAGFGRGFAFVGRRHELGQLVDAVRRAPAVVVVEGDAGMGKSRLVREATTILEREGWRVVTGFCHPLREPLPYGPVVEALRKVGPWLPGAELPPTAGALAPLLPDLAGLLPPAPPTPDDPGVARHQLIQAVRSVLASLGRVIVVVEDLHWVDDATRELLVMLARDLPDHLALVLTWRAEDRSCVLGGACRPTVIRLAPLTETDVAELAGAVLGARATPELCAVLHRRSEGLPLVAEEDLLTFRHQERQDAAALEHADVPLGLRAAITERLVALSPAGAAVVDAAAVLAVPATEALLTEIAGLDPEQGAQGLIDVLDAAVLREAGTGRYGFRHVLAQQVAYRHIPGPCRIRLHRRAVEVFETHDPAPLVQVAHHTLAAGDHETWLVRVEQAADQAVALGDTGTAATLLRQILNRQDIGADRRSRAALGLARIASAGVDYAATASVLTAVLADHRLPEEVRGEIRLGLGLIMLNLAGDPAGFCELERAVEELGTLPRKAARAMIALALNEYDGAAAHAWEWLDRAEQAVRDSTDETDEPVRTDVQVTRLMLMARAGDPAVWPLVDRLPRRDAAEPVLRRMCQALYNLSEAALQLGHDRRARGLMLESQDLAARTENAPLECLTRVRLLRTDWLAGRWVGLDEQYDVLCRAYPDVRQADLDRALYRGHLALAQGKHSQALEHFAAAGRGRETSEADVSMSIAAGLTAVRLAQNDPRAAWASAEPAVTMLRRLGSWTRTTGLVPVAVEAALAGGHREEAERLVADAARGVRDRDAPAATAELELAAGLLARDSAPATAAEHFATARAAWQDIGRPYHAAQAAEQLANALVRSCPEDAAAHLTEAAHVHSGLGAIADAMRCQHTLRALGVEESARRGRRGYGDELSPRELEVAELLSRSATNADIAETLFLSPRTVEKHVARILAKLGTDRKGVRTTLAPSTGIDPVGRSSDTFTATTDHS</sequence>
<dbReference type="AlphaFoldDB" id="A0A428WB65"/>
<evidence type="ECO:0000256" key="1">
    <source>
        <dbReference type="ARBA" id="ARBA00022741"/>
    </source>
</evidence>
<feature type="compositionally biased region" description="Polar residues" evidence="3">
    <location>
        <begin position="955"/>
        <end position="966"/>
    </location>
</feature>
<dbReference type="GO" id="GO:0005737">
    <property type="term" value="C:cytoplasm"/>
    <property type="evidence" value="ECO:0007669"/>
    <property type="project" value="TreeGrafter"/>
</dbReference>
<evidence type="ECO:0000259" key="4">
    <source>
        <dbReference type="PROSITE" id="PS50043"/>
    </source>
</evidence>
<dbReference type="SUPFAM" id="SSF46894">
    <property type="entry name" value="C-terminal effector domain of the bipartite response regulators"/>
    <property type="match status" value="1"/>
</dbReference>
<organism evidence="5 6">
    <name type="scientific">Amycolatopsis balhimycina DSM 5908</name>
    <dbReference type="NCBI Taxonomy" id="1081091"/>
    <lineage>
        <taxon>Bacteria</taxon>
        <taxon>Bacillati</taxon>
        <taxon>Actinomycetota</taxon>
        <taxon>Actinomycetes</taxon>
        <taxon>Pseudonocardiales</taxon>
        <taxon>Pseudonocardiaceae</taxon>
        <taxon>Amycolatopsis</taxon>
    </lineage>
</organism>
<dbReference type="PRINTS" id="PR00038">
    <property type="entry name" value="HTHLUXR"/>
</dbReference>
<dbReference type="GO" id="GO:0005524">
    <property type="term" value="F:ATP binding"/>
    <property type="evidence" value="ECO:0007669"/>
    <property type="project" value="UniProtKB-KW"/>
</dbReference>
<dbReference type="InterPro" id="IPR027417">
    <property type="entry name" value="P-loop_NTPase"/>
</dbReference>
<protein>
    <submittedName>
        <fullName evidence="5">LuxR family transcriptional regulator</fullName>
    </submittedName>
</protein>
<proteinExistence type="predicted"/>
<dbReference type="GO" id="GO:0003677">
    <property type="term" value="F:DNA binding"/>
    <property type="evidence" value="ECO:0007669"/>
    <property type="project" value="InterPro"/>
</dbReference>
<dbReference type="OrthoDB" id="5476461at2"/>
<dbReference type="PANTHER" id="PTHR16305">
    <property type="entry name" value="TESTICULAR SOLUBLE ADENYLYL CYCLASE"/>
    <property type="match status" value="1"/>
</dbReference>